<proteinExistence type="predicted"/>
<reference evidence="2" key="1">
    <citation type="submission" date="2017-02" db="EMBL/GenBank/DDBJ databases">
        <authorList>
            <person name="Varghese N."/>
            <person name="Submissions S."/>
        </authorList>
    </citation>
    <scope>NUCLEOTIDE SEQUENCE [LARGE SCALE GENOMIC DNA]</scope>
    <source>
        <strain evidence="2">ATCC BAA-34</strain>
    </source>
</reference>
<organism evidence="1 2">
    <name type="scientific">Trichlorobacter thiogenes</name>
    <dbReference type="NCBI Taxonomy" id="115783"/>
    <lineage>
        <taxon>Bacteria</taxon>
        <taxon>Pseudomonadati</taxon>
        <taxon>Thermodesulfobacteriota</taxon>
        <taxon>Desulfuromonadia</taxon>
        <taxon>Geobacterales</taxon>
        <taxon>Geobacteraceae</taxon>
        <taxon>Trichlorobacter</taxon>
    </lineage>
</organism>
<name>A0A1T4K002_9BACT</name>
<dbReference type="AlphaFoldDB" id="A0A1T4K002"/>
<accession>A0A1T4K002</accession>
<dbReference type="EMBL" id="FUWR01000001">
    <property type="protein sequence ID" value="SJZ35796.1"/>
    <property type="molecule type" value="Genomic_DNA"/>
</dbReference>
<sequence>MQDKRDISQGVVYDFDEMQRACHQLRAIQLGIDGLGLQHRKYSDGSSPYEGLSFMLHDIIKWLAPDDAVTEDDRLEQKLLQQQIASATASKLKAA</sequence>
<evidence type="ECO:0000313" key="2">
    <source>
        <dbReference type="Proteomes" id="UP000190102"/>
    </source>
</evidence>
<dbReference type="RefSeq" id="WP_078788533.1">
    <property type="nucleotide sequence ID" value="NZ_FUWR01000001.1"/>
</dbReference>
<gene>
    <name evidence="1" type="ORF">SAMN02745119_00222</name>
</gene>
<evidence type="ECO:0000313" key="1">
    <source>
        <dbReference type="EMBL" id="SJZ35796.1"/>
    </source>
</evidence>
<dbReference type="STRING" id="115783.SAMN02745119_00222"/>
<keyword evidence="2" id="KW-1185">Reference proteome</keyword>
<dbReference type="Proteomes" id="UP000190102">
    <property type="component" value="Unassembled WGS sequence"/>
</dbReference>
<protein>
    <submittedName>
        <fullName evidence="1">Uncharacterized protein</fullName>
    </submittedName>
</protein>